<keyword evidence="3" id="KW-1185">Reference proteome</keyword>
<evidence type="ECO:0000313" key="2">
    <source>
        <dbReference type="EMBL" id="VDP72858.1"/>
    </source>
</evidence>
<evidence type="ECO:0000256" key="1">
    <source>
        <dbReference type="SAM" id="MobiDB-lite"/>
    </source>
</evidence>
<gene>
    <name evidence="2" type="ORF">SCUD_LOCUS20630</name>
</gene>
<evidence type="ECO:0008006" key="4">
    <source>
        <dbReference type="Google" id="ProtNLM"/>
    </source>
</evidence>
<protein>
    <recommendedName>
        <fullName evidence="4">Reverse transcriptase domain-containing protein</fullName>
    </recommendedName>
</protein>
<accession>A0A3P8GME6</accession>
<dbReference type="EMBL" id="UZAK01044712">
    <property type="protein sequence ID" value="VDP72858.1"/>
    <property type="molecule type" value="Genomic_DNA"/>
</dbReference>
<dbReference type="Proteomes" id="UP000279833">
    <property type="component" value="Unassembled WGS sequence"/>
</dbReference>
<name>A0A3P8GME6_9TREM</name>
<organism evidence="2 3">
    <name type="scientific">Schistosoma curassoni</name>
    <dbReference type="NCBI Taxonomy" id="6186"/>
    <lineage>
        <taxon>Eukaryota</taxon>
        <taxon>Metazoa</taxon>
        <taxon>Spiralia</taxon>
        <taxon>Lophotrochozoa</taxon>
        <taxon>Platyhelminthes</taxon>
        <taxon>Trematoda</taxon>
        <taxon>Digenea</taxon>
        <taxon>Strigeidida</taxon>
        <taxon>Schistosomatoidea</taxon>
        <taxon>Schistosomatidae</taxon>
        <taxon>Schistosoma</taxon>
    </lineage>
</organism>
<evidence type="ECO:0000313" key="3">
    <source>
        <dbReference type="Proteomes" id="UP000279833"/>
    </source>
</evidence>
<proteinExistence type="predicted"/>
<sequence length="96" mass="10469">MNRPAALNPPDIEATHTDIPIAVTPSTTGEVQVAIKQITSGKAAGPDNIPAKALKLNNCKHAPRSIQKDLRGMTDADRMERKTSYQHTKERSSEHV</sequence>
<feature type="region of interest" description="Disordered" evidence="1">
    <location>
        <begin position="62"/>
        <end position="96"/>
    </location>
</feature>
<dbReference type="AlphaFoldDB" id="A0A3P8GME6"/>
<feature type="compositionally biased region" description="Basic and acidic residues" evidence="1">
    <location>
        <begin position="66"/>
        <end position="96"/>
    </location>
</feature>
<reference evidence="2 3" key="1">
    <citation type="submission" date="2018-11" db="EMBL/GenBank/DDBJ databases">
        <authorList>
            <consortium name="Pathogen Informatics"/>
        </authorList>
    </citation>
    <scope>NUCLEOTIDE SEQUENCE [LARGE SCALE GENOMIC DNA]</scope>
    <source>
        <strain>Dakar</strain>
        <strain evidence="3">Senegal</strain>
    </source>
</reference>